<dbReference type="Pfam" id="PF09851">
    <property type="entry name" value="SHOCT"/>
    <property type="match status" value="1"/>
</dbReference>
<evidence type="ECO:0000313" key="4">
    <source>
        <dbReference type="Proteomes" id="UP000178815"/>
    </source>
</evidence>
<reference evidence="3 4" key="1">
    <citation type="journal article" date="2016" name="Nat. Commun.">
        <title>Thousands of microbial genomes shed light on interconnected biogeochemical processes in an aquifer system.</title>
        <authorList>
            <person name="Anantharaman K."/>
            <person name="Brown C.T."/>
            <person name="Hug L.A."/>
            <person name="Sharon I."/>
            <person name="Castelle C.J."/>
            <person name="Probst A.J."/>
            <person name="Thomas B.C."/>
            <person name="Singh A."/>
            <person name="Wilkins M.J."/>
            <person name="Karaoz U."/>
            <person name="Brodie E.L."/>
            <person name="Williams K.H."/>
            <person name="Hubbard S.S."/>
            <person name="Banfield J.F."/>
        </authorList>
    </citation>
    <scope>NUCLEOTIDE SEQUENCE [LARGE SCALE GENOMIC DNA]</scope>
</reference>
<protein>
    <recommendedName>
        <fullName evidence="2">SHOCT domain-containing protein</fullName>
    </recommendedName>
</protein>
<proteinExistence type="predicted"/>
<keyword evidence="1" id="KW-0812">Transmembrane</keyword>
<evidence type="ECO:0000313" key="3">
    <source>
        <dbReference type="EMBL" id="OGG48970.1"/>
    </source>
</evidence>
<dbReference type="AlphaFoldDB" id="A0A1F6CJ07"/>
<dbReference type="EMBL" id="MFKU01000006">
    <property type="protein sequence ID" value="OGG48970.1"/>
    <property type="molecule type" value="Genomic_DNA"/>
</dbReference>
<keyword evidence="1" id="KW-0472">Membrane</keyword>
<comment type="caution">
    <text evidence="3">The sequence shown here is derived from an EMBL/GenBank/DDBJ whole genome shotgun (WGS) entry which is preliminary data.</text>
</comment>
<dbReference type="InterPro" id="IPR018649">
    <property type="entry name" value="SHOCT"/>
</dbReference>
<organism evidence="3 4">
    <name type="scientific">Candidatus Kaiserbacteria bacterium RIFCSPHIGHO2_01_FULL_53_31</name>
    <dbReference type="NCBI Taxonomy" id="1798481"/>
    <lineage>
        <taxon>Bacteria</taxon>
        <taxon>Candidatus Kaiseribacteriota</taxon>
    </lineage>
</organism>
<evidence type="ECO:0000256" key="1">
    <source>
        <dbReference type="SAM" id="Phobius"/>
    </source>
</evidence>
<accession>A0A1F6CJ07</accession>
<gene>
    <name evidence="3" type="ORF">A2678_02510</name>
</gene>
<name>A0A1F6CJ07_9BACT</name>
<feature type="domain" description="SHOCT" evidence="2">
    <location>
        <begin position="53"/>
        <end position="79"/>
    </location>
</feature>
<evidence type="ECO:0000259" key="2">
    <source>
        <dbReference type="Pfam" id="PF09851"/>
    </source>
</evidence>
<feature type="transmembrane region" description="Helical" evidence="1">
    <location>
        <begin position="15"/>
        <end position="40"/>
    </location>
</feature>
<dbReference type="Proteomes" id="UP000178815">
    <property type="component" value="Unassembled WGS sequence"/>
</dbReference>
<sequence length="80" mass="9178">MYGLYNDYGWGAGNMMGWFGGGIFMILFWVLFAIFVVWVVREVAGKNLRSGSQALDILKERYAKGEINKEEFESKKKDIS</sequence>
<keyword evidence="1" id="KW-1133">Transmembrane helix</keyword>
<dbReference type="STRING" id="1798481.A2678_02510"/>